<dbReference type="Pfam" id="PF14078">
    <property type="entry name" value="DUF4259"/>
    <property type="match status" value="1"/>
</dbReference>
<dbReference type="RefSeq" id="WP_066449053.1">
    <property type="nucleotide sequence ID" value="NZ_JANKBF010000001.1"/>
</dbReference>
<protein>
    <submittedName>
        <fullName evidence="1">Uncharacterized protein DUF4259</fullName>
    </submittedName>
</protein>
<comment type="caution">
    <text evidence="1">The sequence shown here is derived from an EMBL/GenBank/DDBJ whole genome shotgun (WGS) entry which is preliminary data.</text>
</comment>
<proteinExistence type="predicted"/>
<dbReference type="GeneID" id="98914602"/>
<dbReference type="InterPro" id="IPR025355">
    <property type="entry name" value="DUF4259"/>
</dbReference>
<organism evidence="1 2">
    <name type="scientific">Longibaculum muris</name>
    <dbReference type="NCBI Taxonomy" id="1796628"/>
    <lineage>
        <taxon>Bacteria</taxon>
        <taxon>Bacillati</taxon>
        <taxon>Bacillota</taxon>
        <taxon>Erysipelotrichia</taxon>
        <taxon>Erysipelotrichales</taxon>
        <taxon>Coprobacillaceae</taxon>
        <taxon>Longibaculum</taxon>
    </lineage>
</organism>
<gene>
    <name evidence="1" type="ORF">EDD60_103118</name>
</gene>
<reference evidence="1 2" key="1">
    <citation type="submission" date="2019-03" db="EMBL/GenBank/DDBJ databases">
        <title>Genomic Encyclopedia of Type Strains, Phase IV (KMG-IV): sequencing the most valuable type-strain genomes for metagenomic binning, comparative biology and taxonomic classification.</title>
        <authorList>
            <person name="Goeker M."/>
        </authorList>
    </citation>
    <scope>NUCLEOTIDE SEQUENCE [LARGE SCALE GENOMIC DNA]</scope>
    <source>
        <strain evidence="1 2">DSM 29487</strain>
    </source>
</reference>
<evidence type="ECO:0000313" key="1">
    <source>
        <dbReference type="EMBL" id="TCW01662.1"/>
    </source>
</evidence>
<sequence>MGAWDFAVFDDDTAYDVLDDLKESSDIIKDMEKYFDDVIEADYVEYEEGYYALVSAAVLDSVVNDTQYRCDDEDYFEWIKSLKKIDLTSLQSKAIKAIDVIISDKSELKELWEENEELYSSWREDKRSIQKRLL</sequence>
<name>A0A4V2W5T8_9FIRM</name>
<dbReference type="AlphaFoldDB" id="A0A4V2W5T8"/>
<keyword evidence="2" id="KW-1185">Reference proteome</keyword>
<accession>A0A4V2W5T8</accession>
<evidence type="ECO:0000313" key="2">
    <source>
        <dbReference type="Proteomes" id="UP000295515"/>
    </source>
</evidence>
<dbReference type="Proteomes" id="UP000295515">
    <property type="component" value="Unassembled WGS sequence"/>
</dbReference>
<dbReference type="EMBL" id="SMCQ01000003">
    <property type="protein sequence ID" value="TCW01662.1"/>
    <property type="molecule type" value="Genomic_DNA"/>
</dbReference>